<dbReference type="GO" id="GO:0008270">
    <property type="term" value="F:zinc ion binding"/>
    <property type="evidence" value="ECO:0007669"/>
    <property type="project" value="InterPro"/>
</dbReference>
<dbReference type="GO" id="GO:0003676">
    <property type="term" value="F:nucleic acid binding"/>
    <property type="evidence" value="ECO:0007669"/>
    <property type="project" value="InterPro"/>
</dbReference>
<dbReference type="InterPro" id="IPR003615">
    <property type="entry name" value="HNH_nuc"/>
</dbReference>
<comment type="caution">
    <text evidence="2">The sequence shown here is derived from an EMBL/GenBank/DDBJ whole genome shotgun (WGS) entry which is preliminary data.</text>
</comment>
<organism evidence="2">
    <name type="scientific">marine sediment metagenome</name>
    <dbReference type="NCBI Taxonomy" id="412755"/>
    <lineage>
        <taxon>unclassified sequences</taxon>
        <taxon>metagenomes</taxon>
        <taxon>ecological metagenomes</taxon>
    </lineage>
</organism>
<gene>
    <name evidence="2" type="ORF">LCGC14_1480970</name>
</gene>
<feature type="domain" description="HNH nuclease" evidence="1">
    <location>
        <begin position="199"/>
        <end position="259"/>
    </location>
</feature>
<reference evidence="2" key="1">
    <citation type="journal article" date="2015" name="Nature">
        <title>Complex archaea that bridge the gap between prokaryotes and eukaryotes.</title>
        <authorList>
            <person name="Spang A."/>
            <person name="Saw J.H."/>
            <person name="Jorgensen S.L."/>
            <person name="Zaremba-Niedzwiedzka K."/>
            <person name="Martijn J."/>
            <person name="Lind A.E."/>
            <person name="van Eijk R."/>
            <person name="Schleper C."/>
            <person name="Guy L."/>
            <person name="Ettema T.J."/>
        </authorList>
    </citation>
    <scope>NUCLEOTIDE SEQUENCE</scope>
</reference>
<dbReference type="Pfam" id="PF01844">
    <property type="entry name" value="HNH"/>
    <property type="match status" value="1"/>
</dbReference>
<dbReference type="InterPro" id="IPR002711">
    <property type="entry name" value="HNH"/>
</dbReference>
<accession>A0A0F9MBD2</accession>
<dbReference type="SMART" id="SM00507">
    <property type="entry name" value="HNHc"/>
    <property type="match status" value="1"/>
</dbReference>
<sequence length="265" mass="30549">MVKPSITINKNELFYRLVRQSKESFMRITEKQVSEAYRVARKVYEGEIKKADGVNELVDVHGLNRATANDFIYDFKCLLLGKVFHRAMSAGAMHYFLSKIHTEYGVDSLIQAVISLKAHIKYYEGHFKVNMRKLRGVAEEFERLTRHNKTFLEIEQEFHRSVKESLEDNQSNRLKRLSKANKLPEKVEVKTTVFIRNPDVVAESLIRANGTCESCLTEAPFLRIKDGSPYLEVHHKVQLSKGGEDSTDNTIALCPNCHRKEHYGM</sequence>
<dbReference type="Gene3D" id="1.10.30.50">
    <property type="match status" value="1"/>
</dbReference>
<name>A0A0F9MBD2_9ZZZZ</name>
<protein>
    <recommendedName>
        <fullName evidence="1">HNH nuclease domain-containing protein</fullName>
    </recommendedName>
</protein>
<dbReference type="GO" id="GO:0004519">
    <property type="term" value="F:endonuclease activity"/>
    <property type="evidence" value="ECO:0007669"/>
    <property type="project" value="InterPro"/>
</dbReference>
<evidence type="ECO:0000313" key="2">
    <source>
        <dbReference type="EMBL" id="KKM66462.1"/>
    </source>
</evidence>
<dbReference type="CDD" id="cd00085">
    <property type="entry name" value="HNHc"/>
    <property type="match status" value="1"/>
</dbReference>
<evidence type="ECO:0000259" key="1">
    <source>
        <dbReference type="SMART" id="SM00507"/>
    </source>
</evidence>
<dbReference type="EMBL" id="LAZR01010527">
    <property type="protein sequence ID" value="KKM66462.1"/>
    <property type="molecule type" value="Genomic_DNA"/>
</dbReference>
<proteinExistence type="predicted"/>
<dbReference type="AlphaFoldDB" id="A0A0F9MBD2"/>